<evidence type="ECO:0000256" key="1">
    <source>
        <dbReference type="ARBA" id="ARBA00001400"/>
    </source>
</evidence>
<keyword evidence="6" id="KW-0479">Metal-binding</keyword>
<dbReference type="SMART" id="SM00986">
    <property type="entry name" value="UDG"/>
    <property type="match status" value="1"/>
</dbReference>
<dbReference type="InterPro" id="IPR036895">
    <property type="entry name" value="Uracil-DNA_glycosylase-like_sf"/>
</dbReference>
<evidence type="ECO:0000256" key="7">
    <source>
        <dbReference type="ARBA" id="ARBA00022763"/>
    </source>
</evidence>
<evidence type="ECO:0000256" key="9">
    <source>
        <dbReference type="ARBA" id="ARBA00023004"/>
    </source>
</evidence>
<dbReference type="Gene3D" id="3.40.470.10">
    <property type="entry name" value="Uracil-DNA glycosylase-like domain"/>
    <property type="match status" value="1"/>
</dbReference>
<feature type="domain" description="Uracil-DNA glycosylase-like" evidence="12">
    <location>
        <begin position="66"/>
        <end position="213"/>
    </location>
</feature>
<keyword evidence="5" id="KW-0004">4Fe-4S</keyword>
<evidence type="ECO:0000256" key="11">
    <source>
        <dbReference type="ARBA" id="ARBA00023204"/>
    </source>
</evidence>
<dbReference type="InterPro" id="IPR005122">
    <property type="entry name" value="Uracil-DNA_glycosylase-like"/>
</dbReference>
<dbReference type="SUPFAM" id="SSF52141">
    <property type="entry name" value="Uracil-DNA glycosylase-like"/>
    <property type="match status" value="1"/>
</dbReference>
<gene>
    <name evidence="13" type="ORF">MNB_SV-8-127</name>
</gene>
<protein>
    <recommendedName>
        <fullName evidence="4">Type-4 uracil-DNA glycosylase</fullName>
        <ecNumber evidence="3">3.2.2.27</ecNumber>
    </recommendedName>
</protein>
<evidence type="ECO:0000256" key="8">
    <source>
        <dbReference type="ARBA" id="ARBA00022801"/>
    </source>
</evidence>
<evidence type="ECO:0000259" key="12">
    <source>
        <dbReference type="SMART" id="SM00986"/>
    </source>
</evidence>
<dbReference type="GO" id="GO:0006281">
    <property type="term" value="P:DNA repair"/>
    <property type="evidence" value="ECO:0007669"/>
    <property type="project" value="UniProtKB-KW"/>
</dbReference>
<dbReference type="GO" id="GO:0051539">
    <property type="term" value="F:4 iron, 4 sulfur cluster binding"/>
    <property type="evidence" value="ECO:0007669"/>
    <property type="project" value="UniProtKB-KW"/>
</dbReference>
<dbReference type="GO" id="GO:0004844">
    <property type="term" value="F:uracil DNA N-glycosylase activity"/>
    <property type="evidence" value="ECO:0007669"/>
    <property type="project" value="UniProtKB-EC"/>
</dbReference>
<dbReference type="Pfam" id="PF03167">
    <property type="entry name" value="UDG"/>
    <property type="match status" value="1"/>
</dbReference>
<evidence type="ECO:0000256" key="6">
    <source>
        <dbReference type="ARBA" id="ARBA00022723"/>
    </source>
</evidence>
<dbReference type="SMART" id="SM00987">
    <property type="entry name" value="UreE_C"/>
    <property type="match status" value="1"/>
</dbReference>
<name>A0A1W1C8T4_9ZZZZ</name>
<sequence length="223" mass="25173">MKNLKNALLLKQLYQLKQLGFNYTSVSPYKEEESNLLLPNTLEKLKKQALECHLCELSKSRTHVVFGEGDPHAALMFVGEAPGSSEDSMGKPFVGRSGELLTKMIENVLHLKRENVYIANIVKCRPPNNRTPTPTEAHTCQPYLLKQIELIKPKLIVALGATAYHYLTGDETPISKIRGILQQQENYTIIPTYHPSYLLRNPSAKKEVFDDLLKVAVLMESKL</sequence>
<evidence type="ECO:0000256" key="4">
    <source>
        <dbReference type="ARBA" id="ARBA00019403"/>
    </source>
</evidence>
<dbReference type="PANTHER" id="PTHR33693">
    <property type="entry name" value="TYPE-5 URACIL-DNA GLYCOSYLASE"/>
    <property type="match status" value="1"/>
</dbReference>
<dbReference type="InterPro" id="IPR051536">
    <property type="entry name" value="UDG_Type-4/5"/>
</dbReference>
<dbReference type="NCBIfam" id="TIGR00758">
    <property type="entry name" value="UDG_fam4"/>
    <property type="match status" value="1"/>
</dbReference>
<evidence type="ECO:0000256" key="3">
    <source>
        <dbReference type="ARBA" id="ARBA00012030"/>
    </source>
</evidence>
<evidence type="ECO:0000256" key="10">
    <source>
        <dbReference type="ARBA" id="ARBA00023014"/>
    </source>
</evidence>
<evidence type="ECO:0000256" key="5">
    <source>
        <dbReference type="ARBA" id="ARBA00022485"/>
    </source>
</evidence>
<dbReference type="AlphaFoldDB" id="A0A1W1C8T4"/>
<dbReference type="GO" id="GO:0046872">
    <property type="term" value="F:metal ion binding"/>
    <property type="evidence" value="ECO:0007669"/>
    <property type="project" value="UniProtKB-KW"/>
</dbReference>
<accession>A0A1W1C8T4</accession>
<dbReference type="EC" id="3.2.2.27" evidence="3"/>
<keyword evidence="8" id="KW-0378">Hydrolase</keyword>
<keyword evidence="9" id="KW-0408">Iron</keyword>
<proteinExistence type="inferred from homology"/>
<comment type="similarity">
    <text evidence="2">Belongs to the uracil-DNA glycosylase (UDG) superfamily. Type 4 (UDGa) family.</text>
</comment>
<dbReference type="CDD" id="cd10030">
    <property type="entry name" value="UDG-F4_TTUDGA_SPO1dp_like"/>
    <property type="match status" value="1"/>
</dbReference>
<dbReference type="EMBL" id="FPHD01000058">
    <property type="protein sequence ID" value="SFV62186.1"/>
    <property type="molecule type" value="Genomic_DNA"/>
</dbReference>
<comment type="catalytic activity">
    <reaction evidence="1">
        <text>Hydrolyzes single-stranded DNA or mismatched double-stranded DNA and polynucleotides, releasing free uracil.</text>
        <dbReference type="EC" id="3.2.2.27"/>
    </reaction>
</comment>
<dbReference type="PANTHER" id="PTHR33693:SF1">
    <property type="entry name" value="TYPE-4 URACIL-DNA GLYCOSYLASE"/>
    <property type="match status" value="1"/>
</dbReference>
<evidence type="ECO:0000313" key="13">
    <source>
        <dbReference type="EMBL" id="SFV62186.1"/>
    </source>
</evidence>
<reference evidence="13" key="1">
    <citation type="submission" date="2016-10" db="EMBL/GenBank/DDBJ databases">
        <authorList>
            <person name="de Groot N.N."/>
        </authorList>
    </citation>
    <scope>NUCLEOTIDE SEQUENCE</scope>
</reference>
<organism evidence="13">
    <name type="scientific">hydrothermal vent metagenome</name>
    <dbReference type="NCBI Taxonomy" id="652676"/>
    <lineage>
        <taxon>unclassified sequences</taxon>
        <taxon>metagenomes</taxon>
        <taxon>ecological metagenomes</taxon>
    </lineage>
</organism>
<evidence type="ECO:0000256" key="2">
    <source>
        <dbReference type="ARBA" id="ARBA00006521"/>
    </source>
</evidence>
<keyword evidence="7" id="KW-0227">DNA damage</keyword>
<keyword evidence="11" id="KW-0234">DNA repair</keyword>
<dbReference type="InterPro" id="IPR005273">
    <property type="entry name" value="Ura-DNA_glyco_family4"/>
</dbReference>
<keyword evidence="10" id="KW-0411">Iron-sulfur</keyword>